<dbReference type="PROSITE" id="PS50297">
    <property type="entry name" value="ANK_REP_REGION"/>
    <property type="match status" value="4"/>
</dbReference>
<dbReference type="SMART" id="SM00248">
    <property type="entry name" value="ANK"/>
    <property type="match status" value="7"/>
</dbReference>
<keyword evidence="1" id="KW-0040">ANK repeat</keyword>
<dbReference type="Gene3D" id="1.25.40.20">
    <property type="entry name" value="Ankyrin repeat-containing domain"/>
    <property type="match status" value="3"/>
</dbReference>
<keyword evidence="4" id="KW-1185">Reference proteome</keyword>
<dbReference type="VEuPathDB" id="TrichDB:TVAG_436260"/>
<reference evidence="3" key="2">
    <citation type="journal article" date="2007" name="Science">
        <title>Draft genome sequence of the sexually transmitted pathogen Trichomonas vaginalis.</title>
        <authorList>
            <person name="Carlton J.M."/>
            <person name="Hirt R.P."/>
            <person name="Silva J.C."/>
            <person name="Delcher A.L."/>
            <person name="Schatz M."/>
            <person name="Zhao Q."/>
            <person name="Wortman J.R."/>
            <person name="Bidwell S.L."/>
            <person name="Alsmark U.C.M."/>
            <person name="Besteiro S."/>
            <person name="Sicheritz-Ponten T."/>
            <person name="Noel C.J."/>
            <person name="Dacks J.B."/>
            <person name="Foster P.G."/>
            <person name="Simillion C."/>
            <person name="Van de Peer Y."/>
            <person name="Miranda-Saavedra D."/>
            <person name="Barton G.J."/>
            <person name="Westrop G.D."/>
            <person name="Mueller S."/>
            <person name="Dessi D."/>
            <person name="Fiori P.L."/>
            <person name="Ren Q."/>
            <person name="Paulsen I."/>
            <person name="Zhang H."/>
            <person name="Bastida-Corcuera F.D."/>
            <person name="Simoes-Barbosa A."/>
            <person name="Brown M.T."/>
            <person name="Hayes R.D."/>
            <person name="Mukherjee M."/>
            <person name="Okumura C.Y."/>
            <person name="Schneider R."/>
            <person name="Smith A.J."/>
            <person name="Vanacova S."/>
            <person name="Villalvazo M."/>
            <person name="Haas B.J."/>
            <person name="Pertea M."/>
            <person name="Feldblyum T.V."/>
            <person name="Utterback T.R."/>
            <person name="Shu C.L."/>
            <person name="Osoegawa K."/>
            <person name="de Jong P.J."/>
            <person name="Hrdy I."/>
            <person name="Horvathova L."/>
            <person name="Zubacova Z."/>
            <person name="Dolezal P."/>
            <person name="Malik S.B."/>
            <person name="Logsdon J.M. Jr."/>
            <person name="Henze K."/>
            <person name="Gupta A."/>
            <person name="Wang C.C."/>
            <person name="Dunne R.L."/>
            <person name="Upcroft J.A."/>
            <person name="Upcroft P."/>
            <person name="White O."/>
            <person name="Salzberg S.L."/>
            <person name="Tang P."/>
            <person name="Chiu C.-H."/>
            <person name="Lee Y.-S."/>
            <person name="Embley T.M."/>
            <person name="Coombs G.H."/>
            <person name="Mottram J.C."/>
            <person name="Tachezy J."/>
            <person name="Fraser-Liggett C.M."/>
            <person name="Johnson P.J."/>
        </authorList>
    </citation>
    <scope>NUCLEOTIDE SEQUENCE [LARGE SCALE GENOMIC DNA]</scope>
    <source>
        <strain evidence="3">G3</strain>
    </source>
</reference>
<evidence type="ECO:0000256" key="1">
    <source>
        <dbReference type="PROSITE-ProRule" id="PRU00023"/>
    </source>
</evidence>
<dbReference type="eggNOG" id="KOG4177">
    <property type="taxonomic scope" value="Eukaryota"/>
</dbReference>
<dbReference type="Pfam" id="PF12796">
    <property type="entry name" value="Ank_2"/>
    <property type="match status" value="4"/>
</dbReference>
<dbReference type="Pfam" id="PF11929">
    <property type="entry name" value="DUF3447"/>
    <property type="match status" value="1"/>
</dbReference>
<dbReference type="PROSITE" id="PS50088">
    <property type="entry name" value="ANK_REPEAT"/>
    <property type="match status" value="4"/>
</dbReference>
<dbReference type="PANTHER" id="PTHR24182">
    <property type="entry name" value="ANKYRIN REPEAT AND SOCS BOX CONTAINING 4"/>
    <property type="match status" value="1"/>
</dbReference>
<feature type="repeat" description="ANK" evidence="1">
    <location>
        <begin position="357"/>
        <end position="389"/>
    </location>
</feature>
<gene>
    <name evidence="3" type="ORF">TVAG_436260</name>
</gene>
<dbReference type="Proteomes" id="UP000001542">
    <property type="component" value="Unassembled WGS sequence"/>
</dbReference>
<feature type="domain" description="DUF3447" evidence="2">
    <location>
        <begin position="144"/>
        <end position="217"/>
    </location>
</feature>
<dbReference type="InterPro" id="IPR036770">
    <property type="entry name" value="Ankyrin_rpt-contain_sf"/>
</dbReference>
<name>A2G224_TRIV3</name>
<dbReference type="EMBL" id="DS114264">
    <property type="protein sequence ID" value="EAX88799.1"/>
    <property type="molecule type" value="Genomic_DNA"/>
</dbReference>
<dbReference type="PRINTS" id="PR01415">
    <property type="entry name" value="ANKYRIN"/>
</dbReference>
<dbReference type="RefSeq" id="XP_001301729.1">
    <property type="nucleotide sequence ID" value="XM_001301728.1"/>
</dbReference>
<dbReference type="VEuPathDB" id="TrichDB:TVAGG3_0332680"/>
<dbReference type="KEGG" id="tva:4746462"/>
<feature type="repeat" description="ANK" evidence="1">
    <location>
        <begin position="323"/>
        <end position="355"/>
    </location>
</feature>
<evidence type="ECO:0000259" key="2">
    <source>
        <dbReference type="Pfam" id="PF11929"/>
    </source>
</evidence>
<dbReference type="SUPFAM" id="SSF48403">
    <property type="entry name" value="Ankyrin repeat"/>
    <property type="match status" value="1"/>
</dbReference>
<feature type="repeat" description="ANK" evidence="1">
    <location>
        <begin position="256"/>
        <end position="284"/>
    </location>
</feature>
<feature type="repeat" description="ANK" evidence="1">
    <location>
        <begin position="454"/>
        <end position="486"/>
    </location>
</feature>
<sequence length="550" mass="62652">MNKYKEYIDTWNLIYNLNSDEINSTTGLYNEIKDNLIDAGYFTPQEMIHSMRKVGLHRLKYRHAYLELMKRIYEEYHCDNDFDIRSLSEADTANPINEILLNDDQKKLYNFLRLGNHNLNEILQFCCEQGAVNCFWALINTNKVQITKECLDSSFLGNNKEIIKECLRAQKPDSSTMENAIASHNMDNVMKLINKYQLKIPLDKCADHKNLQVFLEYLKQTNDINGCFVYSPAFHIQSLCEYFLSKDADINYVHQNGDTALSVAAKEKHNDIAKYLIMKGSDIDQKIFPSGSAFNIAVNPNNTELVELLNSHEAIIDQIGDITHLTSLHIATINNNKKVVEILISRGSKINTKATKHGFTPLYLALLFNHKEIAQLLISHGAKINTTDFDGNNAIIYALMHNSRKVKEPLLKQLDIICNFPDDYKNSLILGSNNNDMIEFLISNGAKVNRKNFYGNRPLHIAALLSNKEGAEILISHGAEINSLNKNGQTPLDIAVMLNKKTHEDILKNNKIEMNIVRENNIDFLDSLIEDSEMEALLKSHGEKLIQTAN</sequence>
<proteinExistence type="predicted"/>
<evidence type="ECO:0000313" key="4">
    <source>
        <dbReference type="Proteomes" id="UP000001542"/>
    </source>
</evidence>
<dbReference type="InterPro" id="IPR002110">
    <property type="entry name" value="Ankyrin_rpt"/>
</dbReference>
<dbReference type="SMR" id="A2G224"/>
<dbReference type="AlphaFoldDB" id="A2G224"/>
<dbReference type="STRING" id="5722.A2G224"/>
<organism evidence="3 4">
    <name type="scientific">Trichomonas vaginalis (strain ATCC PRA-98 / G3)</name>
    <dbReference type="NCBI Taxonomy" id="412133"/>
    <lineage>
        <taxon>Eukaryota</taxon>
        <taxon>Metamonada</taxon>
        <taxon>Parabasalia</taxon>
        <taxon>Trichomonadida</taxon>
        <taxon>Trichomonadidae</taxon>
        <taxon>Trichomonas</taxon>
    </lineage>
</organism>
<dbReference type="PANTHER" id="PTHR24182:SF13">
    <property type="entry name" value="LD18443P"/>
    <property type="match status" value="1"/>
</dbReference>
<accession>A2G224</accession>
<reference evidence="3" key="1">
    <citation type="submission" date="2006-10" db="EMBL/GenBank/DDBJ databases">
        <authorList>
            <person name="Amadeo P."/>
            <person name="Zhao Q."/>
            <person name="Wortman J."/>
            <person name="Fraser-Liggett C."/>
            <person name="Carlton J."/>
        </authorList>
    </citation>
    <scope>NUCLEOTIDE SEQUENCE</scope>
    <source>
        <strain evidence="3">G3</strain>
    </source>
</reference>
<evidence type="ECO:0000313" key="3">
    <source>
        <dbReference type="EMBL" id="EAX88799.1"/>
    </source>
</evidence>
<dbReference type="InterPro" id="IPR020683">
    <property type="entry name" value="DUF3447"/>
</dbReference>
<dbReference type="InParanoid" id="A2G224"/>
<protein>
    <recommendedName>
        <fullName evidence="2">DUF3447 domain-containing protein</fullName>
    </recommendedName>
</protein>